<feature type="transmembrane region" description="Helical" evidence="1">
    <location>
        <begin position="45"/>
        <end position="68"/>
    </location>
</feature>
<feature type="transmembrane region" description="Helical" evidence="1">
    <location>
        <begin position="80"/>
        <end position="103"/>
    </location>
</feature>
<protein>
    <submittedName>
        <fullName evidence="2">Uncharacterized protein</fullName>
    </submittedName>
</protein>
<name>A0A5N7AMN0_9EURO</name>
<dbReference type="RefSeq" id="XP_031933330.1">
    <property type="nucleotide sequence ID" value="XM_032064960.1"/>
</dbReference>
<dbReference type="OrthoDB" id="10462682at2759"/>
<reference evidence="2 3" key="1">
    <citation type="submission" date="2019-04" db="EMBL/GenBank/DDBJ databases">
        <title>Friends and foes A comparative genomics studyof 23 Aspergillus species from section Flavi.</title>
        <authorList>
            <consortium name="DOE Joint Genome Institute"/>
            <person name="Kjaerbolling I."/>
            <person name="Vesth T."/>
            <person name="Frisvad J.C."/>
            <person name="Nybo J.L."/>
            <person name="Theobald S."/>
            <person name="Kildgaard S."/>
            <person name="Isbrandt T."/>
            <person name="Kuo A."/>
            <person name="Sato A."/>
            <person name="Lyhne E.K."/>
            <person name="Kogle M.E."/>
            <person name="Wiebenga A."/>
            <person name="Kun R.S."/>
            <person name="Lubbers R.J."/>
            <person name="Makela M.R."/>
            <person name="Barry K."/>
            <person name="Chovatia M."/>
            <person name="Clum A."/>
            <person name="Daum C."/>
            <person name="Haridas S."/>
            <person name="He G."/>
            <person name="LaButti K."/>
            <person name="Lipzen A."/>
            <person name="Mondo S."/>
            <person name="Riley R."/>
            <person name="Salamov A."/>
            <person name="Simmons B.A."/>
            <person name="Magnuson J.K."/>
            <person name="Henrissat B."/>
            <person name="Mortensen U.H."/>
            <person name="Larsen T.O."/>
            <person name="Devries R.P."/>
            <person name="Grigoriev I.V."/>
            <person name="Machida M."/>
            <person name="Baker S.E."/>
            <person name="Andersen M.R."/>
        </authorList>
    </citation>
    <scope>NUCLEOTIDE SEQUENCE [LARGE SCALE GENOMIC DNA]</scope>
    <source>
        <strain evidence="2 3">CBS 763.97</strain>
    </source>
</reference>
<organism evidence="2 3">
    <name type="scientific">Aspergillus caelatus</name>
    <dbReference type="NCBI Taxonomy" id="61420"/>
    <lineage>
        <taxon>Eukaryota</taxon>
        <taxon>Fungi</taxon>
        <taxon>Dikarya</taxon>
        <taxon>Ascomycota</taxon>
        <taxon>Pezizomycotina</taxon>
        <taxon>Eurotiomycetes</taxon>
        <taxon>Eurotiomycetidae</taxon>
        <taxon>Eurotiales</taxon>
        <taxon>Aspergillaceae</taxon>
        <taxon>Aspergillus</taxon>
        <taxon>Aspergillus subgen. Circumdati</taxon>
    </lineage>
</organism>
<keyword evidence="1" id="KW-1133">Transmembrane helix</keyword>
<evidence type="ECO:0000313" key="2">
    <source>
        <dbReference type="EMBL" id="KAE8370249.1"/>
    </source>
</evidence>
<evidence type="ECO:0000313" key="3">
    <source>
        <dbReference type="Proteomes" id="UP000326268"/>
    </source>
</evidence>
<evidence type="ECO:0000256" key="1">
    <source>
        <dbReference type="SAM" id="Phobius"/>
    </source>
</evidence>
<accession>A0A5N7AMN0</accession>
<dbReference type="AlphaFoldDB" id="A0A5N7AMN0"/>
<dbReference type="Proteomes" id="UP000326268">
    <property type="component" value="Unassembled WGS sequence"/>
</dbReference>
<keyword evidence="1" id="KW-0472">Membrane</keyword>
<gene>
    <name evidence="2" type="ORF">BDV27DRAFT_119852</name>
</gene>
<dbReference type="GeneID" id="43649406"/>
<dbReference type="EMBL" id="ML737567">
    <property type="protein sequence ID" value="KAE8370249.1"/>
    <property type="molecule type" value="Genomic_DNA"/>
</dbReference>
<keyword evidence="1" id="KW-0812">Transmembrane</keyword>
<keyword evidence="3" id="KW-1185">Reference proteome</keyword>
<proteinExistence type="predicted"/>
<sequence>MDGENQPLSLVSDQPFLPGDGDKVDRPFFPFLEFVSFLSSVWGNYLFFSLFSLYRFTVELLIVFLGFIQMPACINMNENVAFSRVIIGILVWCPVPPSGHVVLRLLEFSRSIW</sequence>